<proteinExistence type="predicted"/>
<dbReference type="EMBL" id="LAZR01002023">
    <property type="protein sequence ID" value="KKN35646.1"/>
    <property type="molecule type" value="Genomic_DNA"/>
</dbReference>
<reference evidence="1" key="1">
    <citation type="journal article" date="2015" name="Nature">
        <title>Complex archaea that bridge the gap between prokaryotes and eukaryotes.</title>
        <authorList>
            <person name="Spang A."/>
            <person name="Saw J.H."/>
            <person name="Jorgensen S.L."/>
            <person name="Zaremba-Niedzwiedzka K."/>
            <person name="Martijn J."/>
            <person name="Lind A.E."/>
            <person name="van Eijk R."/>
            <person name="Schleper C."/>
            <person name="Guy L."/>
            <person name="Ettema T.J."/>
        </authorList>
    </citation>
    <scope>NUCLEOTIDE SEQUENCE</scope>
</reference>
<gene>
    <name evidence="1" type="ORF">LCGC14_0781430</name>
</gene>
<dbReference type="AlphaFoldDB" id="A0A0F9SF82"/>
<organism evidence="1">
    <name type="scientific">marine sediment metagenome</name>
    <dbReference type="NCBI Taxonomy" id="412755"/>
    <lineage>
        <taxon>unclassified sequences</taxon>
        <taxon>metagenomes</taxon>
        <taxon>ecological metagenomes</taxon>
    </lineage>
</organism>
<comment type="caution">
    <text evidence="1">The sequence shown here is derived from an EMBL/GenBank/DDBJ whole genome shotgun (WGS) entry which is preliminary data.</text>
</comment>
<accession>A0A0F9SF82</accession>
<evidence type="ECO:0000313" key="1">
    <source>
        <dbReference type="EMBL" id="KKN35646.1"/>
    </source>
</evidence>
<sequence>MWKETNQIFFPKLINMSKGEVFCKDCLDLSYRTEEKDGTIRGFITAPMDPREVAQQLNPDISCDFCNKPNPQWLYDLEMKPLDFGSKKIDLGNRWVTCNECAKEADEKSPLGTVLRMGMRGDVTNIMQIHSIVMEHISNKRLYIRDDNDGVIRQV</sequence>
<name>A0A0F9SF82_9ZZZZ</name>
<protein>
    <submittedName>
        <fullName evidence="1">Uncharacterized protein</fullName>
    </submittedName>
</protein>